<evidence type="ECO:0000256" key="1">
    <source>
        <dbReference type="SAM" id="Phobius"/>
    </source>
</evidence>
<accession>A0ABV4U600</accession>
<feature type="transmembrane region" description="Helical" evidence="1">
    <location>
        <begin position="153"/>
        <end position="179"/>
    </location>
</feature>
<sequence>MHAIYRWVWTLGPGNPMIARIVQGGSRRAQHLWVRMGYLGALIALVLVGLLSGGGMQPQVSLTDLAKSGTWVFGIVAYGQVILVCLLAPLFMAGAIGREQQGQTFDILLTTPMSNLQIVLGSLLGRLFFILALLLSGLPLFAVLLVFGGVPIASVFVAFAVAALTAISVGAVAVTISVLRAGGRKAVFMFVVAVGAYLIGAYALDVVLLRRVAAAADSTTWLTPLHPLLVLEASLNSANYRAPGPEVTGDLPWLLRFYLGRPFAAFAVLSLLGSAVLMVVSSLVLRQLPSLGLGEPRWLRWLKRKLRLPVAEGGGERRRPGRDVWQNPVAWREANTRGKVMSGIAARWGFAVLALGAGAGLLAAYHFEALPIVPGPGGRPMPAHELFHAALLTLLLLEVAVVTMVAIYMSAGAVSKEREDGTLDLMLTTPITPRFYIWGKLRGVVSFLSLLIALPVLTLAMVAVYSLAGPAMGWEQATWTYSGVTAGGGRVTTQAPMVLPEAPLLLLAMLVPFVALCVMAGMSWSIKARGVLGAVVPTVGIVGVLALVLGLCGVQAAASVAFVGPVLNAFSPATNVMMVINPYEHVAGFAGNEGMSRMGLAAAAGIAAVGYSGIVYAMLMGMVRGFDHTVRKLSGTG</sequence>
<keyword evidence="3" id="KW-1185">Reference proteome</keyword>
<dbReference type="EMBL" id="JBGUBD010000003">
    <property type="protein sequence ID" value="MFA9477894.1"/>
    <property type="molecule type" value="Genomic_DNA"/>
</dbReference>
<feature type="transmembrane region" description="Helical" evidence="1">
    <location>
        <begin position="600"/>
        <end position="623"/>
    </location>
</feature>
<feature type="transmembrane region" description="Helical" evidence="1">
    <location>
        <begin position="32"/>
        <end position="51"/>
    </location>
</feature>
<proteinExistence type="predicted"/>
<keyword evidence="1" id="KW-1133">Transmembrane helix</keyword>
<feature type="transmembrane region" description="Helical" evidence="1">
    <location>
        <begin position="531"/>
        <end position="558"/>
    </location>
</feature>
<feature type="transmembrane region" description="Helical" evidence="1">
    <location>
        <begin position="345"/>
        <end position="367"/>
    </location>
</feature>
<feature type="transmembrane region" description="Helical" evidence="1">
    <location>
        <begin position="387"/>
        <end position="409"/>
    </location>
</feature>
<keyword evidence="1" id="KW-0472">Membrane</keyword>
<reference evidence="2 3" key="1">
    <citation type="submission" date="2024-08" db="EMBL/GenBank/DDBJ databases">
        <title>Whole-genome sequencing of halo(alkali)philic microorganisms from hypersaline lakes.</title>
        <authorList>
            <person name="Sorokin D.Y."/>
            <person name="Merkel A.Y."/>
            <person name="Messina E."/>
            <person name="Yakimov M."/>
        </authorList>
    </citation>
    <scope>NUCLEOTIDE SEQUENCE [LARGE SCALE GENOMIC DNA]</scope>
    <source>
        <strain evidence="2 3">AB-hyl4</strain>
    </source>
</reference>
<feature type="transmembrane region" description="Helical" evidence="1">
    <location>
        <begin position="186"/>
        <end position="204"/>
    </location>
</feature>
<name>A0ABV4U600_9BACT</name>
<protein>
    <submittedName>
        <fullName evidence="2">ABC transporter permease</fullName>
    </submittedName>
</protein>
<keyword evidence="1" id="KW-0812">Transmembrane</keyword>
<feature type="transmembrane region" description="Helical" evidence="1">
    <location>
        <begin position="71"/>
        <end position="97"/>
    </location>
</feature>
<evidence type="ECO:0000313" key="2">
    <source>
        <dbReference type="EMBL" id="MFA9477894.1"/>
    </source>
</evidence>
<evidence type="ECO:0000313" key="3">
    <source>
        <dbReference type="Proteomes" id="UP001575105"/>
    </source>
</evidence>
<feature type="transmembrane region" description="Helical" evidence="1">
    <location>
        <begin position="263"/>
        <end position="285"/>
    </location>
</feature>
<dbReference type="RefSeq" id="WP_425344818.1">
    <property type="nucleotide sequence ID" value="NZ_JBGUBD010000003.1"/>
</dbReference>
<dbReference type="Proteomes" id="UP001575105">
    <property type="component" value="Unassembled WGS sequence"/>
</dbReference>
<feature type="transmembrane region" description="Helical" evidence="1">
    <location>
        <begin position="504"/>
        <end position="524"/>
    </location>
</feature>
<comment type="caution">
    <text evidence="2">The sequence shown here is derived from an EMBL/GenBank/DDBJ whole genome shotgun (WGS) entry which is preliminary data.</text>
</comment>
<gene>
    <name evidence="2" type="ORF">ACERK3_06240</name>
</gene>
<organism evidence="2 3">
    <name type="scientific">Natronomicrosphaera hydrolytica</name>
    <dbReference type="NCBI Taxonomy" id="3242702"/>
    <lineage>
        <taxon>Bacteria</taxon>
        <taxon>Pseudomonadati</taxon>
        <taxon>Planctomycetota</taxon>
        <taxon>Phycisphaerae</taxon>
        <taxon>Phycisphaerales</taxon>
        <taxon>Phycisphaeraceae</taxon>
        <taxon>Natronomicrosphaera</taxon>
    </lineage>
</organism>
<feature type="transmembrane region" description="Helical" evidence="1">
    <location>
        <begin position="118"/>
        <end position="147"/>
    </location>
</feature>
<dbReference type="PANTHER" id="PTHR43471">
    <property type="entry name" value="ABC TRANSPORTER PERMEASE"/>
    <property type="match status" value="1"/>
</dbReference>
<feature type="transmembrane region" description="Helical" evidence="1">
    <location>
        <begin position="444"/>
        <end position="468"/>
    </location>
</feature>